<organism evidence="2 3">
    <name type="scientific">Heterodera trifolii</name>
    <dbReference type="NCBI Taxonomy" id="157864"/>
    <lineage>
        <taxon>Eukaryota</taxon>
        <taxon>Metazoa</taxon>
        <taxon>Ecdysozoa</taxon>
        <taxon>Nematoda</taxon>
        <taxon>Chromadorea</taxon>
        <taxon>Rhabditida</taxon>
        <taxon>Tylenchina</taxon>
        <taxon>Tylenchomorpha</taxon>
        <taxon>Tylenchoidea</taxon>
        <taxon>Heteroderidae</taxon>
        <taxon>Heteroderinae</taxon>
        <taxon>Heterodera</taxon>
    </lineage>
</organism>
<evidence type="ECO:0000256" key="1">
    <source>
        <dbReference type="SAM" id="MobiDB-lite"/>
    </source>
</evidence>
<feature type="compositionally biased region" description="Gly residues" evidence="1">
    <location>
        <begin position="155"/>
        <end position="164"/>
    </location>
</feature>
<reference evidence="2 3" key="1">
    <citation type="submission" date="2024-10" db="EMBL/GenBank/DDBJ databases">
        <authorList>
            <person name="Kim D."/>
        </authorList>
    </citation>
    <scope>NUCLEOTIDE SEQUENCE [LARGE SCALE GENOMIC DNA]</scope>
    <source>
        <strain evidence="2">BH-2024</strain>
    </source>
</reference>
<keyword evidence="3" id="KW-1185">Reference proteome</keyword>
<evidence type="ECO:0000313" key="2">
    <source>
        <dbReference type="EMBL" id="KAL3102674.1"/>
    </source>
</evidence>
<dbReference type="EMBL" id="JBICBT010000750">
    <property type="protein sequence ID" value="KAL3102674.1"/>
    <property type="molecule type" value="Genomic_DNA"/>
</dbReference>
<comment type="caution">
    <text evidence="2">The sequence shown here is derived from an EMBL/GenBank/DDBJ whole genome shotgun (WGS) entry which is preliminary data.</text>
</comment>
<proteinExistence type="predicted"/>
<evidence type="ECO:0000313" key="3">
    <source>
        <dbReference type="Proteomes" id="UP001620626"/>
    </source>
</evidence>
<dbReference type="Proteomes" id="UP001620626">
    <property type="component" value="Unassembled WGS sequence"/>
</dbReference>
<gene>
    <name evidence="2" type="ORF">niasHT_027762</name>
</gene>
<protein>
    <submittedName>
        <fullName evidence="2">Uncharacterized protein</fullName>
    </submittedName>
</protein>
<dbReference type="AlphaFoldDB" id="A0ABD2KIB3"/>
<feature type="region of interest" description="Disordered" evidence="1">
    <location>
        <begin position="1"/>
        <end position="62"/>
    </location>
</feature>
<accession>A0ABD2KIB3</accession>
<feature type="region of interest" description="Disordered" evidence="1">
    <location>
        <begin position="126"/>
        <end position="176"/>
    </location>
</feature>
<sequence length="176" mass="18777">MRARIASQLGEADERAEDGRKFCSGGAQRSRRGADSQSAFPSPGPAREGTTGGGVNCSPHPPSVPIVVPIVRRQKKKVKVALCWGWLVEGRGGGRWDWMIILRDVGTENLPPPLYPCPSHHIPLGEEGRGDEESESVTGRDALPPPRDLELGMEHIGGGGGWGPEGAWDGDEEGRG</sequence>
<name>A0ABD2KIB3_9BILA</name>